<dbReference type="Gene3D" id="3.30.200.20">
    <property type="entry name" value="Phosphorylase Kinase, domain 1"/>
    <property type="match status" value="1"/>
</dbReference>
<protein>
    <recommendedName>
        <fullName evidence="1">non-specific serine/threonine protein kinase</fullName>
        <ecNumber evidence="1">2.7.11.1</ecNumber>
    </recommendedName>
</protein>
<dbReference type="InterPro" id="IPR008271">
    <property type="entry name" value="Ser/Thr_kinase_AS"/>
</dbReference>
<comment type="catalytic activity">
    <reaction evidence="8">
        <text>L-seryl-[protein] + ATP = O-phospho-L-seryl-[protein] + ADP + H(+)</text>
        <dbReference type="Rhea" id="RHEA:17989"/>
        <dbReference type="Rhea" id="RHEA-COMP:9863"/>
        <dbReference type="Rhea" id="RHEA-COMP:11604"/>
        <dbReference type="ChEBI" id="CHEBI:15378"/>
        <dbReference type="ChEBI" id="CHEBI:29999"/>
        <dbReference type="ChEBI" id="CHEBI:30616"/>
        <dbReference type="ChEBI" id="CHEBI:83421"/>
        <dbReference type="ChEBI" id="CHEBI:456216"/>
        <dbReference type="EC" id="2.7.11.1"/>
    </reaction>
</comment>
<keyword evidence="6" id="KW-0067">ATP-binding</keyword>
<dbReference type="PROSITE" id="PS00108">
    <property type="entry name" value="PROTEIN_KINASE_ST"/>
    <property type="match status" value="1"/>
</dbReference>
<dbReference type="PROSITE" id="PS50011">
    <property type="entry name" value="PROTEIN_KINASE_DOM"/>
    <property type="match status" value="1"/>
</dbReference>
<keyword evidence="3" id="KW-0808">Transferase</keyword>
<feature type="domain" description="Protein kinase" evidence="9">
    <location>
        <begin position="54"/>
        <end position="297"/>
    </location>
</feature>
<evidence type="ECO:0000259" key="9">
    <source>
        <dbReference type="PROSITE" id="PS50011"/>
    </source>
</evidence>
<evidence type="ECO:0000256" key="7">
    <source>
        <dbReference type="ARBA" id="ARBA00047899"/>
    </source>
</evidence>
<keyword evidence="10" id="KW-0675">Receptor</keyword>
<keyword evidence="4" id="KW-0547">Nucleotide-binding</keyword>
<evidence type="ECO:0000256" key="4">
    <source>
        <dbReference type="ARBA" id="ARBA00022741"/>
    </source>
</evidence>
<keyword evidence="11" id="KW-1185">Reference proteome</keyword>
<dbReference type="Pfam" id="PF07714">
    <property type="entry name" value="PK_Tyr_Ser-Thr"/>
    <property type="match status" value="1"/>
</dbReference>
<evidence type="ECO:0000256" key="6">
    <source>
        <dbReference type="ARBA" id="ARBA00022840"/>
    </source>
</evidence>
<evidence type="ECO:0000256" key="5">
    <source>
        <dbReference type="ARBA" id="ARBA00022777"/>
    </source>
</evidence>
<dbReference type="InterPro" id="IPR052059">
    <property type="entry name" value="CR_Ser/Thr_kinase"/>
</dbReference>
<dbReference type="OrthoDB" id="1064281at2759"/>
<dbReference type="SUPFAM" id="SSF56112">
    <property type="entry name" value="Protein kinase-like (PK-like)"/>
    <property type="match status" value="1"/>
</dbReference>
<dbReference type="FunFam" id="1.10.510.10:FF:001023">
    <property type="entry name" value="Os07g0541700 protein"/>
    <property type="match status" value="1"/>
</dbReference>
<dbReference type="SMART" id="SM00220">
    <property type="entry name" value="S_TKc"/>
    <property type="match status" value="1"/>
</dbReference>
<dbReference type="InterPro" id="IPR001245">
    <property type="entry name" value="Ser-Thr/Tyr_kinase_cat_dom"/>
</dbReference>
<dbReference type="Proteomes" id="UP000634136">
    <property type="component" value="Unassembled WGS sequence"/>
</dbReference>
<dbReference type="EC" id="2.7.11.1" evidence="1"/>
<dbReference type="EMBL" id="JAAIUW010000011">
    <property type="protein sequence ID" value="KAF7808662.1"/>
    <property type="molecule type" value="Genomic_DNA"/>
</dbReference>
<dbReference type="InterPro" id="IPR011009">
    <property type="entry name" value="Kinase-like_dom_sf"/>
</dbReference>
<evidence type="ECO:0000256" key="1">
    <source>
        <dbReference type="ARBA" id="ARBA00012513"/>
    </source>
</evidence>
<organism evidence="10 11">
    <name type="scientific">Senna tora</name>
    <dbReference type="NCBI Taxonomy" id="362788"/>
    <lineage>
        <taxon>Eukaryota</taxon>
        <taxon>Viridiplantae</taxon>
        <taxon>Streptophyta</taxon>
        <taxon>Embryophyta</taxon>
        <taxon>Tracheophyta</taxon>
        <taxon>Spermatophyta</taxon>
        <taxon>Magnoliopsida</taxon>
        <taxon>eudicotyledons</taxon>
        <taxon>Gunneridae</taxon>
        <taxon>Pentapetalae</taxon>
        <taxon>rosids</taxon>
        <taxon>fabids</taxon>
        <taxon>Fabales</taxon>
        <taxon>Fabaceae</taxon>
        <taxon>Caesalpinioideae</taxon>
        <taxon>Cassia clade</taxon>
        <taxon>Senna</taxon>
    </lineage>
</organism>
<sequence length="297" mass="33943">MAISSFVSLDGRKRRNFNVSVSSNFNILNTIKYSSLFMDRNKDSKDLQRYDALRKIAAKDRKGGFGAVYKGKLKNGKEIAVKKLSNATPQVTRKFHEEANVLTGLQHCNVVKLIGYCAHNNDYLLVYEFLPHSLDQCFSSSNETKQLDWTKRFGIINDIAKGLRYLHFDNRDRIVHGDIKPSNILLDQELKAKIAEFGIRCFFPEDRTHDTATDKIGTPSAKYFIHIVKAFENNMPLEYLHNIAYELYTNGRSLEFLDPAIAADLTVRDTEQVIRCIEIALLCVQSVSKVFQRHALT</sequence>
<evidence type="ECO:0000313" key="10">
    <source>
        <dbReference type="EMBL" id="KAF7808662.1"/>
    </source>
</evidence>
<dbReference type="AlphaFoldDB" id="A0A834SRN2"/>
<comment type="caution">
    <text evidence="10">The sequence shown here is derived from an EMBL/GenBank/DDBJ whole genome shotgun (WGS) entry which is preliminary data.</text>
</comment>
<dbReference type="InterPro" id="IPR000719">
    <property type="entry name" value="Prot_kinase_dom"/>
</dbReference>
<evidence type="ECO:0000256" key="2">
    <source>
        <dbReference type="ARBA" id="ARBA00022527"/>
    </source>
</evidence>
<reference evidence="10" key="1">
    <citation type="submission" date="2020-09" db="EMBL/GenBank/DDBJ databases">
        <title>Genome-Enabled Discovery of Anthraquinone Biosynthesis in Senna tora.</title>
        <authorList>
            <person name="Kang S.-H."/>
            <person name="Pandey R.P."/>
            <person name="Lee C.-M."/>
            <person name="Sim J.-S."/>
            <person name="Jeong J.-T."/>
            <person name="Choi B.-S."/>
            <person name="Jung M."/>
            <person name="Ginzburg D."/>
            <person name="Zhao K."/>
            <person name="Won S.Y."/>
            <person name="Oh T.-J."/>
            <person name="Yu Y."/>
            <person name="Kim N.-H."/>
            <person name="Lee O.R."/>
            <person name="Lee T.-H."/>
            <person name="Bashyal P."/>
            <person name="Kim T.-S."/>
            <person name="Lee W.-H."/>
            <person name="Kawkins C."/>
            <person name="Kim C.-K."/>
            <person name="Kim J.S."/>
            <person name="Ahn B.O."/>
            <person name="Rhee S.Y."/>
            <person name="Sohng J.K."/>
        </authorList>
    </citation>
    <scope>NUCLEOTIDE SEQUENCE</scope>
    <source>
        <tissue evidence="10">Leaf</tissue>
    </source>
</reference>
<gene>
    <name evidence="10" type="ORF">G2W53_035405</name>
</gene>
<evidence type="ECO:0000256" key="3">
    <source>
        <dbReference type="ARBA" id="ARBA00022679"/>
    </source>
</evidence>
<keyword evidence="2" id="KW-0723">Serine/threonine-protein kinase</keyword>
<dbReference type="GO" id="GO:0004674">
    <property type="term" value="F:protein serine/threonine kinase activity"/>
    <property type="evidence" value="ECO:0007669"/>
    <property type="project" value="UniProtKB-KW"/>
</dbReference>
<dbReference type="GO" id="GO:0005524">
    <property type="term" value="F:ATP binding"/>
    <property type="evidence" value="ECO:0007669"/>
    <property type="project" value="UniProtKB-KW"/>
</dbReference>
<dbReference type="Gene3D" id="1.10.510.10">
    <property type="entry name" value="Transferase(Phosphotransferase) domain 1"/>
    <property type="match status" value="1"/>
</dbReference>
<name>A0A834SRN2_9FABA</name>
<comment type="catalytic activity">
    <reaction evidence="7">
        <text>L-threonyl-[protein] + ATP = O-phospho-L-threonyl-[protein] + ADP + H(+)</text>
        <dbReference type="Rhea" id="RHEA:46608"/>
        <dbReference type="Rhea" id="RHEA-COMP:11060"/>
        <dbReference type="Rhea" id="RHEA-COMP:11605"/>
        <dbReference type="ChEBI" id="CHEBI:15378"/>
        <dbReference type="ChEBI" id="CHEBI:30013"/>
        <dbReference type="ChEBI" id="CHEBI:30616"/>
        <dbReference type="ChEBI" id="CHEBI:61977"/>
        <dbReference type="ChEBI" id="CHEBI:456216"/>
        <dbReference type="EC" id="2.7.11.1"/>
    </reaction>
</comment>
<evidence type="ECO:0000256" key="8">
    <source>
        <dbReference type="ARBA" id="ARBA00048679"/>
    </source>
</evidence>
<proteinExistence type="predicted"/>
<dbReference type="PANTHER" id="PTHR47973">
    <property type="entry name" value="CYSTEINE-RICH RECEPTOR-LIKE PROTEIN KINASE 3"/>
    <property type="match status" value="1"/>
</dbReference>
<accession>A0A834SRN2</accession>
<keyword evidence="5 10" id="KW-0418">Kinase</keyword>
<evidence type="ECO:0000313" key="11">
    <source>
        <dbReference type="Proteomes" id="UP000634136"/>
    </source>
</evidence>